<evidence type="ECO:0000259" key="2">
    <source>
        <dbReference type="Pfam" id="PF03724"/>
    </source>
</evidence>
<keyword evidence="1" id="KW-0472">Membrane</keyword>
<dbReference type="InterPro" id="IPR038670">
    <property type="entry name" value="HslJ-like_sf"/>
</dbReference>
<reference evidence="3 4" key="1">
    <citation type="journal article" date="2015" name="Nature">
        <title>rRNA introns, odd ribosomes, and small enigmatic genomes across a large radiation of phyla.</title>
        <authorList>
            <person name="Brown C.T."/>
            <person name="Hug L.A."/>
            <person name="Thomas B.C."/>
            <person name="Sharon I."/>
            <person name="Castelle C.J."/>
            <person name="Singh A."/>
            <person name="Wilkins M.J."/>
            <person name="Williams K.H."/>
            <person name="Banfield J.F."/>
        </authorList>
    </citation>
    <scope>NUCLEOTIDE SEQUENCE [LARGE SCALE GENOMIC DNA]</scope>
</reference>
<sequence>MNKKTLNIIFIIIILVLMGIVFWQYRNSKLKRDDIVVPPVDTLTNDSIDKVDEKKVVNPPPQTFPKVTAPAKDEEALRSKFTYEVPISKILNKKWEWVEAINYDESIFIPKKSSVFSLTFKKDGTFSGTTDCNGIFGKYTVKDSKITLSSIGQTMMYCEGSEEIKFTTYLSQVNGFMFNGEENLVLGLEFDSGSMIFK</sequence>
<feature type="domain" description="DUF306" evidence="2">
    <location>
        <begin position="111"/>
        <end position="188"/>
    </location>
</feature>
<evidence type="ECO:0000313" key="4">
    <source>
        <dbReference type="Proteomes" id="UP000034952"/>
    </source>
</evidence>
<dbReference type="Pfam" id="PF03724">
    <property type="entry name" value="META"/>
    <property type="match status" value="1"/>
</dbReference>
<accession>A0A0G0BSZ9</accession>
<dbReference type="PANTHER" id="PTHR35535:SF2">
    <property type="entry name" value="DUF306 DOMAIN-CONTAINING PROTEIN"/>
    <property type="match status" value="1"/>
</dbReference>
<comment type="caution">
    <text evidence="3">The sequence shown here is derived from an EMBL/GenBank/DDBJ whole genome shotgun (WGS) entry which is preliminary data.</text>
</comment>
<proteinExistence type="predicted"/>
<dbReference type="PANTHER" id="PTHR35535">
    <property type="entry name" value="HEAT SHOCK PROTEIN HSLJ"/>
    <property type="match status" value="1"/>
</dbReference>
<evidence type="ECO:0000313" key="3">
    <source>
        <dbReference type="EMBL" id="KKP66866.1"/>
    </source>
</evidence>
<protein>
    <recommendedName>
        <fullName evidence="2">DUF306 domain-containing protein</fullName>
    </recommendedName>
</protein>
<dbReference type="InterPro" id="IPR053147">
    <property type="entry name" value="Hsp_HslJ-like"/>
</dbReference>
<dbReference type="Gene3D" id="2.40.128.270">
    <property type="match status" value="1"/>
</dbReference>
<keyword evidence="1" id="KW-0812">Transmembrane</keyword>
<dbReference type="Proteomes" id="UP000034952">
    <property type="component" value="Unassembled WGS sequence"/>
</dbReference>
<name>A0A0G0BSZ9_9BACT</name>
<gene>
    <name evidence="3" type="ORF">UR64_C0002G0082</name>
</gene>
<dbReference type="InterPro" id="IPR005184">
    <property type="entry name" value="DUF306_Meta_HslJ"/>
</dbReference>
<dbReference type="AlphaFoldDB" id="A0A0G0BSZ9"/>
<keyword evidence="1" id="KW-1133">Transmembrane helix</keyword>
<organism evidence="3 4">
    <name type="scientific">Candidatus Nomurabacteria bacterium GW2011_GWE1_35_16</name>
    <dbReference type="NCBI Taxonomy" id="1618761"/>
    <lineage>
        <taxon>Bacteria</taxon>
        <taxon>Candidatus Nomuraibacteriota</taxon>
    </lineage>
</organism>
<dbReference type="EMBL" id="LBPY01000002">
    <property type="protein sequence ID" value="KKP66866.1"/>
    <property type="molecule type" value="Genomic_DNA"/>
</dbReference>
<feature type="transmembrane region" description="Helical" evidence="1">
    <location>
        <begin position="6"/>
        <end position="25"/>
    </location>
</feature>
<evidence type="ECO:0000256" key="1">
    <source>
        <dbReference type="SAM" id="Phobius"/>
    </source>
</evidence>